<sequence length="299" mass="32767">MRHFSTSSRLAPLLLVGTASALMLAIPATQADDDEPTAEPLPIPRAAPCSKRYDLVAEPEPPMLDDGKAAIRQAFGTHDDWGTAKNVEVLAANETGLGEAGLRVAYPEGTSAPSDQGEGGAGFYATISGLSEAERACLRYKVRFPQDFEFVKGGKLPGLYGGDAPSGGDEVTGDGYSMRFMWRRHGQGELYEYIVNKDADNDYGKSVGRGLWHFPTGQWVTVEQEIVLNDPQRDNGIARVWIDGKPIFEQRGIVYRKQSAVYADGLMFSTFFGGHGEDWRTPKDQHADFADFRFYTSQG</sequence>
<evidence type="ECO:0000313" key="4">
    <source>
        <dbReference type="Proteomes" id="UP001321908"/>
    </source>
</evidence>
<name>A0ABZ0Y943_9GAMM</name>
<gene>
    <name evidence="3" type="ORF">SR908_13185</name>
</gene>
<feature type="chain" id="PRO_5045112683" evidence="1">
    <location>
        <begin position="32"/>
        <end position="299"/>
    </location>
</feature>
<reference evidence="3 4" key="1">
    <citation type="submission" date="2023-11" db="EMBL/GenBank/DDBJ databases">
        <title>MicrobeMod: A computational toolkit for identifying prokaryotic methylation and restriction-modification with nanopore sequencing.</title>
        <authorList>
            <person name="Crits-Christoph A."/>
            <person name="Kang S.C."/>
            <person name="Lee H."/>
            <person name="Ostrov N."/>
        </authorList>
    </citation>
    <scope>NUCLEOTIDE SEQUENCE [LARGE SCALE GENOMIC DNA]</scope>
    <source>
        <strain evidence="3 4">ATCC 43984</strain>
    </source>
</reference>
<proteinExistence type="predicted"/>
<dbReference type="PANTHER" id="PTHR40124">
    <property type="match status" value="1"/>
</dbReference>
<keyword evidence="3" id="KW-0456">Lyase</keyword>
<accession>A0ABZ0Y943</accession>
<dbReference type="EMBL" id="CP140151">
    <property type="protein sequence ID" value="WQH08421.1"/>
    <property type="molecule type" value="Genomic_DNA"/>
</dbReference>
<dbReference type="InterPro" id="IPR048958">
    <property type="entry name" value="Polysacc_lyase_14"/>
</dbReference>
<feature type="signal peptide" evidence="1">
    <location>
        <begin position="1"/>
        <end position="31"/>
    </location>
</feature>
<dbReference type="Gene3D" id="2.60.120.200">
    <property type="match status" value="1"/>
</dbReference>
<dbReference type="RefSeq" id="WP_246920621.1">
    <property type="nucleotide sequence ID" value="NZ_CP140151.1"/>
</dbReference>
<evidence type="ECO:0000313" key="3">
    <source>
        <dbReference type="EMBL" id="WQH08421.1"/>
    </source>
</evidence>
<dbReference type="Pfam" id="PF21294">
    <property type="entry name" value="Polysacc_lyase_14"/>
    <property type="match status" value="1"/>
</dbReference>
<organism evidence="3 4">
    <name type="scientific">Chromohalobacter canadensis</name>
    <dbReference type="NCBI Taxonomy" id="141389"/>
    <lineage>
        <taxon>Bacteria</taxon>
        <taxon>Pseudomonadati</taxon>
        <taxon>Pseudomonadota</taxon>
        <taxon>Gammaproteobacteria</taxon>
        <taxon>Oceanospirillales</taxon>
        <taxon>Halomonadaceae</taxon>
        <taxon>Chromohalobacter</taxon>
    </lineage>
</organism>
<dbReference type="GO" id="GO:0016829">
    <property type="term" value="F:lyase activity"/>
    <property type="evidence" value="ECO:0007669"/>
    <property type="project" value="UniProtKB-KW"/>
</dbReference>
<protein>
    <submittedName>
        <fullName evidence="3">Polysaccharide lyase</fullName>
    </submittedName>
</protein>
<evidence type="ECO:0000256" key="1">
    <source>
        <dbReference type="SAM" id="SignalP"/>
    </source>
</evidence>
<feature type="domain" description="Polysaccharide lyase 14" evidence="2">
    <location>
        <begin position="99"/>
        <end position="292"/>
    </location>
</feature>
<evidence type="ECO:0000259" key="2">
    <source>
        <dbReference type="Pfam" id="PF21294"/>
    </source>
</evidence>
<keyword evidence="4" id="KW-1185">Reference proteome</keyword>
<dbReference type="PANTHER" id="PTHR40124:SF1">
    <property type="entry name" value="DISAGGREGATASE RELATED REPEAT PROTEIN"/>
    <property type="match status" value="1"/>
</dbReference>
<keyword evidence="1" id="KW-0732">Signal</keyword>
<dbReference type="Proteomes" id="UP001321908">
    <property type="component" value="Chromosome"/>
</dbReference>